<reference evidence="27" key="2">
    <citation type="submission" date="2025-08" db="UniProtKB">
        <authorList>
            <consortium name="Ensembl"/>
        </authorList>
    </citation>
    <scope>IDENTIFICATION</scope>
</reference>
<reference evidence="27" key="3">
    <citation type="submission" date="2025-09" db="UniProtKB">
        <authorList>
            <consortium name="Ensembl"/>
        </authorList>
    </citation>
    <scope>IDENTIFICATION</scope>
</reference>
<dbReference type="InterPro" id="IPR055270">
    <property type="entry name" value="Glyco_tran_10_C"/>
</dbReference>
<dbReference type="GO" id="GO:0017083">
    <property type="term" value="F:4-galactosyl-N-acetylglucosaminide 3-alpha-L-fucosyltransferase activity"/>
    <property type="evidence" value="ECO:0007669"/>
    <property type="project" value="UniProtKB-EC"/>
</dbReference>
<dbReference type="Pfam" id="PF17039">
    <property type="entry name" value="Glyco_tran_10_N"/>
    <property type="match status" value="1"/>
</dbReference>
<dbReference type="GO" id="GO:0006629">
    <property type="term" value="P:lipid metabolic process"/>
    <property type="evidence" value="ECO:0007669"/>
    <property type="project" value="UniProtKB-KW"/>
</dbReference>
<evidence type="ECO:0000259" key="25">
    <source>
        <dbReference type="Pfam" id="PF00852"/>
    </source>
</evidence>
<comment type="catalytic activity">
    <reaction evidence="15">
        <text>a beta-D-galactosyl-(1-&gt;4)-N-acetyl-beta-D-glucosaminyl derivative + GDP-beta-L-fucose = a beta-D-galactosyl-(1-&gt;4)-[alpha-L-fucosyl-(1-&gt;3)]-N-acetyl-beta-D-glucosaminyl derivative + GDP + H(+)</text>
        <dbReference type="Rhea" id="RHEA:14257"/>
        <dbReference type="ChEBI" id="CHEBI:15378"/>
        <dbReference type="ChEBI" id="CHEBI:57273"/>
        <dbReference type="ChEBI" id="CHEBI:58189"/>
        <dbReference type="ChEBI" id="CHEBI:133507"/>
        <dbReference type="ChEBI" id="CHEBI:137941"/>
        <dbReference type="EC" id="2.4.1.152"/>
    </reaction>
    <physiologicalReaction direction="left-to-right" evidence="15">
        <dbReference type="Rhea" id="RHEA:14258"/>
    </physiologicalReaction>
</comment>
<reference evidence="27 28" key="1">
    <citation type="submission" date="2020-02" db="EMBL/GenBank/DDBJ databases">
        <title>Esox lucius (northern pike) genome, fEsoLuc1, primary haplotype.</title>
        <authorList>
            <person name="Myers G."/>
            <person name="Karagic N."/>
            <person name="Meyer A."/>
            <person name="Pippel M."/>
            <person name="Reichard M."/>
            <person name="Winkler S."/>
            <person name="Tracey A."/>
            <person name="Sims Y."/>
            <person name="Howe K."/>
            <person name="Rhie A."/>
            <person name="Formenti G."/>
            <person name="Durbin R."/>
            <person name="Fedrigo O."/>
            <person name="Jarvis E.D."/>
        </authorList>
    </citation>
    <scope>NUCLEOTIDE SEQUENCE [LARGE SCALE GENOMIC DNA]</scope>
</reference>
<comment type="catalytic activity">
    <reaction evidence="17">
        <text>an alpha-Neu5Ac-(2-&gt;3)-beta-D-Gal-(1-&gt;4)-beta-D-GlcNAc-(1-&gt;3)-beta-D-Gal-(1-&gt;4)-beta-D-GlcNAc derivative + GDP-beta-L-fucose = an alpha-Neu5Ac-(2-&gt;3)-beta-D-Gal-(1-&gt;4)-beta-D-GlcNAc-(1-&gt;3)-beta-D-Gal-(1-&gt;4)-[alpha-L-Fuc-(1-&gt;3)]-beta-D-GlcNAc derivative + GDP + H(+)</text>
        <dbReference type="Rhea" id="RHEA:68044"/>
        <dbReference type="ChEBI" id="CHEBI:15378"/>
        <dbReference type="ChEBI" id="CHEBI:57273"/>
        <dbReference type="ChEBI" id="CHEBI:58189"/>
        <dbReference type="ChEBI" id="CHEBI:145343"/>
        <dbReference type="ChEBI" id="CHEBI:176900"/>
    </reaction>
    <physiologicalReaction direction="left-to-right" evidence="17">
        <dbReference type="Rhea" id="RHEA:68045"/>
    </physiologicalReaction>
</comment>
<evidence type="ECO:0000256" key="14">
    <source>
        <dbReference type="ARBA" id="ARBA00023180"/>
    </source>
</evidence>
<evidence type="ECO:0000256" key="15">
    <source>
        <dbReference type="ARBA" id="ARBA00029329"/>
    </source>
</evidence>
<evidence type="ECO:0000256" key="13">
    <source>
        <dbReference type="ARBA" id="ARBA00023157"/>
    </source>
</evidence>
<evidence type="ECO:0000256" key="7">
    <source>
        <dbReference type="ARBA" id="ARBA00022692"/>
    </source>
</evidence>
<dbReference type="Pfam" id="PF00852">
    <property type="entry name" value="Glyco_transf_10"/>
    <property type="match status" value="1"/>
</dbReference>
<keyword evidence="14" id="KW-0325">Glycoprotein</keyword>
<comment type="pathway">
    <text evidence="1">Protein modification; protein glycosylation.</text>
</comment>
<evidence type="ECO:0000256" key="22">
    <source>
        <dbReference type="ARBA" id="ARBA00043828"/>
    </source>
</evidence>
<keyword evidence="6 24" id="KW-0808">Transferase</keyword>
<dbReference type="FunFam" id="3.40.50.11660:FF:000001">
    <property type="entry name" value="alpha-(1,3)-fucosyltransferase 9"/>
    <property type="match status" value="1"/>
</dbReference>
<dbReference type="PANTHER" id="PTHR11929">
    <property type="entry name" value="ALPHA- 1,3 -FUCOSYLTRANSFERASE"/>
    <property type="match status" value="1"/>
</dbReference>
<evidence type="ECO:0000256" key="3">
    <source>
        <dbReference type="ARBA" id="ARBA00008919"/>
    </source>
</evidence>
<feature type="domain" description="Fucosyltransferase C-terminal" evidence="25">
    <location>
        <begin position="205"/>
        <end position="388"/>
    </location>
</feature>
<evidence type="ECO:0000256" key="19">
    <source>
        <dbReference type="ARBA" id="ARBA00036481"/>
    </source>
</evidence>
<feature type="domain" description="Fucosyltransferase N-terminal" evidence="26">
    <location>
        <begin position="82"/>
        <end position="187"/>
    </location>
</feature>
<dbReference type="InterPro" id="IPR038577">
    <property type="entry name" value="GT10-like_C_sf"/>
</dbReference>
<keyword evidence="9 24" id="KW-1133">Transmembrane helix</keyword>
<keyword evidence="8" id="KW-0735">Signal-anchor</keyword>
<comment type="catalytic activity">
    <reaction evidence="20">
        <text>a neolactoside nLc4Cer + GDP-beta-L-fucose = a neolactoside III(3)-alpha-Fuc-nLc4Cer + GDP + H(+)</text>
        <dbReference type="Rhea" id="RHEA:48376"/>
        <dbReference type="ChEBI" id="CHEBI:15378"/>
        <dbReference type="ChEBI" id="CHEBI:57273"/>
        <dbReference type="ChEBI" id="CHEBI:58189"/>
        <dbReference type="ChEBI" id="CHEBI:90376"/>
        <dbReference type="ChEBI" id="CHEBI:90379"/>
    </reaction>
    <physiologicalReaction direction="left-to-right" evidence="20">
        <dbReference type="Rhea" id="RHEA:48377"/>
    </physiologicalReaction>
</comment>
<evidence type="ECO:0000313" key="28">
    <source>
        <dbReference type="Proteomes" id="UP000265140"/>
    </source>
</evidence>
<dbReference type="SUPFAM" id="SSF53756">
    <property type="entry name" value="UDP-Glycosyltransferase/glycogen phosphorylase"/>
    <property type="match status" value="1"/>
</dbReference>
<name>A0AAY5K4B1_ESOLU</name>
<accession>A0AAY5K4B1</accession>
<evidence type="ECO:0000256" key="6">
    <source>
        <dbReference type="ARBA" id="ARBA00022679"/>
    </source>
</evidence>
<evidence type="ECO:0000259" key="26">
    <source>
        <dbReference type="Pfam" id="PF17039"/>
    </source>
</evidence>
<evidence type="ECO:0000256" key="9">
    <source>
        <dbReference type="ARBA" id="ARBA00022989"/>
    </source>
</evidence>
<comment type="catalytic activity">
    <reaction evidence="16">
        <text>alpha-D-galactosyl-(1-&gt;3)-beta-D-galactosyl-(1-&gt;4)-N-acetyl-beta-D-glucosaminyl-(1-&gt;3)-beta-D-galactosyl-(1-&gt;4)-beta-D-glucosyl-(1&lt;-&gt;1')-ceramide + GDP-beta-L-fucose = a neolactoside IV(3)-alpha-Gal,III(3)-alpha-Fuc-nLc4Cer + GDP + H(+)</text>
        <dbReference type="Rhea" id="RHEA:48380"/>
        <dbReference type="ChEBI" id="CHEBI:15378"/>
        <dbReference type="ChEBI" id="CHEBI:57273"/>
        <dbReference type="ChEBI" id="CHEBI:58189"/>
        <dbReference type="ChEBI" id="CHEBI:90380"/>
        <dbReference type="ChEBI" id="CHEBI:90381"/>
    </reaction>
    <physiologicalReaction direction="left-to-right" evidence="16">
        <dbReference type="Rhea" id="RHEA:48381"/>
    </physiologicalReaction>
</comment>
<keyword evidence="7 24" id="KW-0812">Transmembrane</keyword>
<evidence type="ECO:0000256" key="20">
    <source>
        <dbReference type="ARBA" id="ARBA00036757"/>
    </source>
</evidence>
<evidence type="ECO:0000313" key="27">
    <source>
        <dbReference type="Ensembl" id="ENSELUP00000083969.1"/>
    </source>
</evidence>
<gene>
    <name evidence="27" type="primary">FUT9</name>
</gene>
<evidence type="ECO:0000256" key="10">
    <source>
        <dbReference type="ARBA" id="ARBA00023034"/>
    </source>
</evidence>
<comment type="catalytic activity">
    <reaction evidence="19">
        <text>an N-acetyl-alpha-neuraminyl-(2-&gt;3)-beta-D-galactosyl-(1-&gt;4)-N-acetyl-beta-D-glucosaminyl derivative + GDP-beta-L-fucose = an alpha-Neu5Ac-(2-&gt;3)-beta-D-Gal-(1-&gt;4)-[alpha-L-Fuc-(1-&gt;3)]-beta-D-GlcNAc derivative + GDP + H(+)</text>
        <dbReference type="Rhea" id="RHEA:56076"/>
        <dbReference type="ChEBI" id="CHEBI:15378"/>
        <dbReference type="ChEBI" id="CHEBI:57273"/>
        <dbReference type="ChEBI" id="CHEBI:58189"/>
        <dbReference type="ChEBI" id="CHEBI:136545"/>
        <dbReference type="ChEBI" id="CHEBI:139509"/>
    </reaction>
    <physiologicalReaction direction="left-to-right" evidence="19">
        <dbReference type="Rhea" id="RHEA:56077"/>
    </physiologicalReaction>
</comment>
<sequence length="391" mass="45784">MILPFICGGKDVNHIDEIVTNVWRGQQTDKKMFKTTSSRNPYSALLAAFVVMCSIVIFFVYLPQLSTTVCPSTLEDFTLVKNKPLLLLWFWPLGRRWNFGSCKTLFNIDNCVLTDDRSLYDKADGVIIFHRDIMHDLTNLPRSPRPPFQKWIWFHVESPANTAKIPGLENLFNLTLSYRRDADITVRNELTVLRRTEMEGEFVMPKKDKVVCWIVSNNDPSTGTSTRARYYQELVKHIKIHVYGRAFTGHCLRYEEYYPTLASCKFYLAFENSIHRDYITEKVNGPLVAGTVPVVLGPPRENYEQFIPPESFIHINDFSNAKALADFLLQLDQNDEMYLNYFKWRRYFKAKPHLLTLEEEFIQPVCTACEYMARDNTYYKVVHDLYTWYFG</sequence>
<dbReference type="PANTHER" id="PTHR11929:SF10">
    <property type="entry name" value="4-GALACTOSYL-N-ACETYLGLUCOSAMINIDE 3-ALPHA-L-FUCOSYLTRANSFERASE 9"/>
    <property type="match status" value="1"/>
</dbReference>
<evidence type="ECO:0000256" key="5">
    <source>
        <dbReference type="ARBA" id="ARBA00022676"/>
    </source>
</evidence>
<dbReference type="GeneTree" id="ENSGT00940000164360"/>
<evidence type="ECO:0000256" key="11">
    <source>
        <dbReference type="ARBA" id="ARBA00023098"/>
    </source>
</evidence>
<organism evidence="27 28">
    <name type="scientific">Esox lucius</name>
    <name type="common">Northern pike</name>
    <dbReference type="NCBI Taxonomy" id="8010"/>
    <lineage>
        <taxon>Eukaryota</taxon>
        <taxon>Metazoa</taxon>
        <taxon>Chordata</taxon>
        <taxon>Craniata</taxon>
        <taxon>Vertebrata</taxon>
        <taxon>Euteleostomi</taxon>
        <taxon>Actinopterygii</taxon>
        <taxon>Neopterygii</taxon>
        <taxon>Teleostei</taxon>
        <taxon>Protacanthopterygii</taxon>
        <taxon>Esociformes</taxon>
        <taxon>Esocidae</taxon>
        <taxon>Esox</taxon>
    </lineage>
</organism>
<feature type="transmembrane region" description="Helical" evidence="24">
    <location>
        <begin position="42"/>
        <end position="62"/>
    </location>
</feature>
<dbReference type="GO" id="GO:0032580">
    <property type="term" value="C:Golgi cisterna membrane"/>
    <property type="evidence" value="ECO:0007669"/>
    <property type="project" value="UniProtKB-SubCell"/>
</dbReference>
<evidence type="ECO:0000256" key="2">
    <source>
        <dbReference type="ARBA" id="ARBA00004934"/>
    </source>
</evidence>
<comment type="subunit">
    <text evidence="4">Homodimer.</text>
</comment>
<comment type="catalytic activity">
    <reaction evidence="18">
        <text>alpha-N-glycoloylneuraminosyl-(2-&gt;3)-beta-D-galactosyl-(1-&gt;4)-N-acetyl-beta-D-glucosaminyl-(1-&gt;3)-beta-D-galactosyl-(1-&gt;4)-N-acetyl-beta-D-glucosaminyl-(1-&gt;3)-beta-D-galactosyl-(1-&gt;4)-beta-D-glucosyl-(1&lt;-&gt;1')-ceramide + GDP-beta-L-fucose = alpha-N-glycoloylneuraminosyl-(2-&gt;3)-beta-D-galactosyl-(1-&gt;4)-N-acetyl-beta-D-glucosaminyl-(1-&gt;3)-beta-D-galactosyl-(1-&gt;4)-[alpha-L-fucosyl-(1-&gt;3)]-N-acetyl-beta-D-glucosaminyl-(1-&gt;3)-beta-D-galactosyl-(1-&gt;4)-beta-D-glucosyl-(1&lt;-&gt;1')-ceramide + GDP + H(+)</text>
        <dbReference type="Rhea" id="RHEA:48388"/>
        <dbReference type="ChEBI" id="CHEBI:15378"/>
        <dbReference type="ChEBI" id="CHEBI:57273"/>
        <dbReference type="ChEBI" id="CHEBI:58189"/>
        <dbReference type="ChEBI" id="CHEBI:90383"/>
        <dbReference type="ChEBI" id="CHEBI:90384"/>
    </reaction>
    <physiologicalReaction direction="left-to-right" evidence="18">
        <dbReference type="Rhea" id="RHEA:48389"/>
    </physiologicalReaction>
</comment>
<evidence type="ECO:0000256" key="1">
    <source>
        <dbReference type="ARBA" id="ARBA00004922"/>
    </source>
</evidence>
<evidence type="ECO:0000256" key="8">
    <source>
        <dbReference type="ARBA" id="ARBA00022968"/>
    </source>
</evidence>
<keyword evidence="5 24" id="KW-0328">Glycosyltransferase</keyword>
<dbReference type="AlphaFoldDB" id="A0AAY5K4B1"/>
<evidence type="ECO:0000256" key="21">
    <source>
        <dbReference type="ARBA" id="ARBA00037848"/>
    </source>
</evidence>
<evidence type="ECO:0000256" key="16">
    <source>
        <dbReference type="ARBA" id="ARBA00036053"/>
    </source>
</evidence>
<keyword evidence="10 24" id="KW-0333">Golgi apparatus</keyword>
<comment type="pathway">
    <text evidence="2">Glycolipid biosynthesis.</text>
</comment>
<dbReference type="Gene3D" id="3.40.50.11660">
    <property type="entry name" value="Glycosyl transferase family 10, C-terminal domain"/>
    <property type="match status" value="1"/>
</dbReference>
<evidence type="ECO:0000256" key="4">
    <source>
        <dbReference type="ARBA" id="ARBA00011738"/>
    </source>
</evidence>
<comment type="catalytic activity">
    <reaction evidence="23">
        <text>an alpha-L-Fuc-(1-&gt;2)-beta-D-Gal-(1-&gt;4)-beta-D-GlcNAc derivative + GDP-beta-L-fucose = an alpha-L-Fuc-(1-&gt;2)-beta-D-Gal-(1-&gt;4)-[alpha-L-Fuc-(1-&gt;3)]-beta-D-GlcNAc derivative + GDP + H(+)</text>
        <dbReference type="Rhea" id="RHEA:77191"/>
        <dbReference type="ChEBI" id="CHEBI:15378"/>
        <dbReference type="ChEBI" id="CHEBI:57273"/>
        <dbReference type="ChEBI" id="CHEBI:58189"/>
        <dbReference type="ChEBI" id="CHEBI:133510"/>
        <dbReference type="ChEBI" id="CHEBI:195560"/>
    </reaction>
    <physiologicalReaction direction="left-to-right" evidence="23">
        <dbReference type="Rhea" id="RHEA:77192"/>
    </physiologicalReaction>
</comment>
<evidence type="ECO:0000256" key="17">
    <source>
        <dbReference type="ARBA" id="ARBA00036234"/>
    </source>
</evidence>
<comment type="subcellular location">
    <subcellularLocation>
        <location evidence="24">Golgi apparatus</location>
        <location evidence="24">Golgi stack membrane</location>
        <topology evidence="24">Single-pass type II membrane protein</topology>
    </subcellularLocation>
    <subcellularLocation>
        <location evidence="21">Golgi apparatus</location>
        <location evidence="21">trans-Golgi network membrane</location>
        <topology evidence="21">Single-pass type II membrane protein</topology>
    </subcellularLocation>
</comment>
<evidence type="ECO:0000256" key="12">
    <source>
        <dbReference type="ARBA" id="ARBA00023136"/>
    </source>
</evidence>
<dbReference type="Proteomes" id="UP000265140">
    <property type="component" value="Chromosome 18"/>
</dbReference>
<keyword evidence="12 24" id="KW-0472">Membrane</keyword>
<evidence type="ECO:0000256" key="24">
    <source>
        <dbReference type="RuleBase" id="RU003832"/>
    </source>
</evidence>
<evidence type="ECO:0000256" key="18">
    <source>
        <dbReference type="ARBA" id="ARBA00036295"/>
    </source>
</evidence>
<dbReference type="EC" id="2.4.1.-" evidence="24"/>
<keyword evidence="11" id="KW-0443">Lipid metabolism</keyword>
<comment type="catalytic activity">
    <reaction evidence="22">
        <text>beta-D-Gal-(1-&gt;4)-beta-D-GlcNAc-(1-&gt;3)-beta-D-Gal-(1-&gt;4)-D-Glc + GDP-beta-L-fucose = beta-D-Gal-(1-&gt;4)-[alpha-L-Fuc-(1-&gt;3)]-beta-D-GlcNAc-(1-&gt;3)-beta-D-Gal-(1-&gt;4)-D-Glc + GDP + H(+)</text>
        <dbReference type="Rhea" id="RHEA:77187"/>
        <dbReference type="ChEBI" id="CHEBI:15378"/>
        <dbReference type="ChEBI" id="CHEBI:57273"/>
        <dbReference type="ChEBI" id="CHEBI:58189"/>
        <dbReference type="ChEBI" id="CHEBI:60239"/>
        <dbReference type="ChEBI" id="CHEBI:61352"/>
    </reaction>
    <physiologicalReaction direction="left-to-right" evidence="22">
        <dbReference type="Rhea" id="RHEA:77188"/>
    </physiologicalReaction>
</comment>
<proteinExistence type="inferred from homology"/>
<comment type="similarity">
    <text evidence="3 24">Belongs to the glycosyltransferase 10 family.</text>
</comment>
<dbReference type="InterPro" id="IPR001503">
    <property type="entry name" value="Glyco_trans_10"/>
</dbReference>
<keyword evidence="13" id="KW-1015">Disulfide bond</keyword>
<dbReference type="InterPro" id="IPR031481">
    <property type="entry name" value="Glyco_tran_10_N"/>
</dbReference>
<protein>
    <recommendedName>
        <fullName evidence="24">Fucosyltransferase</fullName>
        <ecNumber evidence="24">2.4.1.-</ecNumber>
    </recommendedName>
</protein>
<keyword evidence="28" id="KW-1185">Reference proteome</keyword>
<dbReference type="Ensembl" id="ENSELUT00000093093.1">
    <property type="protein sequence ID" value="ENSELUP00000083969.1"/>
    <property type="gene ID" value="ENSELUG00000036827.1"/>
</dbReference>
<evidence type="ECO:0000256" key="23">
    <source>
        <dbReference type="ARBA" id="ARBA00043838"/>
    </source>
</evidence>